<evidence type="ECO:0000256" key="24">
    <source>
        <dbReference type="ARBA" id="ARBA00048237"/>
    </source>
</evidence>
<dbReference type="GO" id="GO:0004315">
    <property type="term" value="F:3-oxoacyl-[acyl-carrier-protein] synthase activity"/>
    <property type="evidence" value="ECO:0007669"/>
    <property type="project" value="UniProtKB-EC"/>
</dbReference>
<evidence type="ECO:0000256" key="11">
    <source>
        <dbReference type="ARBA" id="ARBA00022723"/>
    </source>
</evidence>
<evidence type="ECO:0000256" key="14">
    <source>
        <dbReference type="ARBA" id="ARBA00022842"/>
    </source>
</evidence>
<feature type="domain" description="Ketosynthase family 3 (KS3)" evidence="30">
    <location>
        <begin position="3801"/>
        <end position="4362"/>
    </location>
</feature>
<dbReference type="InParanoid" id="J4I8F5"/>
<dbReference type="GO" id="GO:0006633">
    <property type="term" value="P:fatty acid biosynthetic process"/>
    <property type="evidence" value="ECO:0007669"/>
    <property type="project" value="UniProtKB-KW"/>
</dbReference>
<dbReference type="Pfam" id="PF17951">
    <property type="entry name" value="FAS_meander"/>
    <property type="match status" value="1"/>
</dbReference>
<evidence type="ECO:0000256" key="22">
    <source>
        <dbReference type="ARBA" id="ARBA00023268"/>
    </source>
</evidence>
<dbReference type="InterPro" id="IPR032088">
    <property type="entry name" value="SAT"/>
</dbReference>
<evidence type="ECO:0000256" key="25">
    <source>
        <dbReference type="ARBA" id="ARBA00048508"/>
    </source>
</evidence>
<evidence type="ECO:0000256" key="7">
    <source>
        <dbReference type="ARBA" id="ARBA00022450"/>
    </source>
</evidence>
<dbReference type="InterPro" id="IPR029069">
    <property type="entry name" value="HotDog_dom_sf"/>
</dbReference>
<dbReference type="SUPFAM" id="SSF53056">
    <property type="entry name" value="beta-carbonic anhydrase, cab"/>
    <property type="match status" value="1"/>
</dbReference>
<dbReference type="CDD" id="cd03379">
    <property type="entry name" value="beta_CA_cladeD"/>
    <property type="match status" value="1"/>
</dbReference>
<dbReference type="Gene3D" id="3.40.47.10">
    <property type="match status" value="1"/>
</dbReference>
<dbReference type="GO" id="GO:0008270">
    <property type="term" value="F:zinc ion binding"/>
    <property type="evidence" value="ECO:0007669"/>
    <property type="project" value="InterPro"/>
</dbReference>
<dbReference type="Gene3D" id="3.40.1050.10">
    <property type="entry name" value="Carbonic anhydrase"/>
    <property type="match status" value="1"/>
</dbReference>
<keyword evidence="10" id="KW-0808">Transferase</keyword>
<dbReference type="PROSITE" id="PS50075">
    <property type="entry name" value="CARRIER"/>
    <property type="match status" value="1"/>
</dbReference>
<dbReference type="Gene3D" id="3.30.70.3330">
    <property type="match status" value="1"/>
</dbReference>
<dbReference type="GO" id="GO:0016787">
    <property type="term" value="F:hydrolase activity"/>
    <property type="evidence" value="ECO:0007669"/>
    <property type="project" value="UniProtKB-KW"/>
</dbReference>
<dbReference type="InterPro" id="IPR016039">
    <property type="entry name" value="Thiolase-like"/>
</dbReference>
<dbReference type="CDD" id="cd08950">
    <property type="entry name" value="KR_fFAS_SDR_c_like"/>
    <property type="match status" value="1"/>
</dbReference>
<dbReference type="Gene3D" id="3.90.25.70">
    <property type="match status" value="1"/>
</dbReference>
<dbReference type="GO" id="GO:0019171">
    <property type="term" value="F:(3R)-hydroxyacyl-[acyl-carrier-protein] dehydratase activity"/>
    <property type="evidence" value="ECO:0007669"/>
    <property type="project" value="InterPro"/>
</dbReference>
<dbReference type="Gene3D" id="3.40.50.720">
    <property type="entry name" value="NAD(P)-binding Rossmann-like Domain"/>
    <property type="match status" value="1"/>
</dbReference>
<feature type="region of interest" description="Disordered" evidence="28">
    <location>
        <begin position="3312"/>
        <end position="3333"/>
    </location>
</feature>
<keyword evidence="13" id="KW-0276">Fatty acid metabolism</keyword>
<evidence type="ECO:0000256" key="17">
    <source>
        <dbReference type="ARBA" id="ARBA00023026"/>
    </source>
</evidence>
<dbReference type="Pfam" id="PF18314">
    <property type="entry name" value="FAS_I_H"/>
    <property type="match status" value="1"/>
</dbReference>
<dbReference type="GO" id="GO:0004318">
    <property type="term" value="F:enoyl-[acyl-carrier-protein] reductase (NADH) activity"/>
    <property type="evidence" value="ECO:0007669"/>
    <property type="project" value="InterPro"/>
</dbReference>
<name>J4I8F5_9APHY</name>
<dbReference type="InterPro" id="IPR040883">
    <property type="entry name" value="FAS_meander"/>
</dbReference>
<keyword evidence="20" id="KW-0275">Fatty acid biosynthesis</keyword>
<accession>J4I8F5</accession>
<dbReference type="PRINTS" id="PR01483">
    <property type="entry name" value="FASYNTHASE"/>
</dbReference>
<comment type="catalytic activity">
    <reaction evidence="24">
        <text>acetyl-CoA + n malonyl-CoA + 2n NADPH + 4n H(+) = a long-chain-acyl-CoA + n CoA + n CO2 + 2n NADP(+).</text>
        <dbReference type="EC" id="2.3.1.86"/>
    </reaction>
</comment>
<dbReference type="Pfam" id="PF01575">
    <property type="entry name" value="MaoC_dehydratas"/>
    <property type="match status" value="1"/>
</dbReference>
<dbReference type="Gene3D" id="3.40.366.10">
    <property type="entry name" value="Malonyl-Coenzyme A Acyl Carrier Protein, domain 2"/>
    <property type="match status" value="3"/>
</dbReference>
<organism evidence="31 32">
    <name type="scientific">Fibroporia radiculosa</name>
    <dbReference type="NCBI Taxonomy" id="599839"/>
    <lineage>
        <taxon>Eukaryota</taxon>
        <taxon>Fungi</taxon>
        <taxon>Dikarya</taxon>
        <taxon>Basidiomycota</taxon>
        <taxon>Agaricomycotina</taxon>
        <taxon>Agaricomycetes</taxon>
        <taxon>Polyporales</taxon>
        <taxon>Fibroporiaceae</taxon>
        <taxon>Fibroporia</taxon>
    </lineage>
</organism>
<dbReference type="InterPro" id="IPR054549">
    <property type="entry name" value="UVB_sens_RUS_dom"/>
</dbReference>
<dbReference type="Pfam" id="PF00698">
    <property type="entry name" value="Acyl_transf_1"/>
    <property type="match status" value="1"/>
</dbReference>
<evidence type="ECO:0000256" key="6">
    <source>
        <dbReference type="ARBA" id="ARBA00014008"/>
    </source>
</evidence>
<evidence type="ECO:0000256" key="2">
    <source>
        <dbReference type="ARBA" id="ARBA00007485"/>
    </source>
</evidence>
<dbReference type="InterPro" id="IPR013565">
    <property type="entry name" value="Fas1/AflB-like_central"/>
</dbReference>
<comment type="similarity">
    <text evidence="1">Belongs to the beta-class carbonic anhydrase family.</text>
</comment>
<comment type="cofactor">
    <cofactor evidence="27">
        <name>Zn(2+)</name>
        <dbReference type="ChEBI" id="CHEBI:29105"/>
    </cofactor>
    <text evidence="27">Binds 1 zinc ion per subunit.</text>
</comment>
<dbReference type="Pfam" id="PF22235">
    <property type="entry name" value="FAS1_thioest_ins"/>
    <property type="match status" value="1"/>
</dbReference>
<dbReference type="CDD" id="cd03447">
    <property type="entry name" value="FAS_MaoC"/>
    <property type="match status" value="1"/>
</dbReference>
<dbReference type="CDD" id="cd00828">
    <property type="entry name" value="elong_cond_enzymes"/>
    <property type="match status" value="1"/>
</dbReference>
<evidence type="ECO:0000256" key="16">
    <source>
        <dbReference type="ARBA" id="ARBA00023002"/>
    </source>
</evidence>
<keyword evidence="11 27" id="KW-0479">Metal-binding</keyword>
<keyword evidence="22" id="KW-0511">Multifunctional enzyme</keyword>
<dbReference type="InterPro" id="IPR014043">
    <property type="entry name" value="Acyl_transferase_dom"/>
</dbReference>
<dbReference type="EMBL" id="HE796927">
    <property type="protein sequence ID" value="CCL99321.1"/>
    <property type="molecule type" value="Genomic_DNA"/>
</dbReference>
<proteinExistence type="inferred from homology"/>
<dbReference type="FunFam" id="3.20.20.70:FF:000078">
    <property type="entry name" value="Fatty acid synthase beta subunit dehydratase"/>
    <property type="match status" value="1"/>
</dbReference>
<dbReference type="Gene3D" id="3.20.20.70">
    <property type="entry name" value="Aldolase class I"/>
    <property type="match status" value="1"/>
</dbReference>
<dbReference type="InterPro" id="IPR041550">
    <property type="entry name" value="FASI_helical"/>
</dbReference>
<keyword evidence="9" id="KW-0597">Phosphoprotein</keyword>
<dbReference type="GO" id="GO:0005835">
    <property type="term" value="C:fatty acid synthase complex"/>
    <property type="evidence" value="ECO:0007669"/>
    <property type="project" value="InterPro"/>
</dbReference>
<gene>
    <name evidence="31" type="ORF">FIBRA_01337</name>
</gene>
<evidence type="ECO:0000256" key="27">
    <source>
        <dbReference type="PIRSR" id="PIRSR601765-1"/>
    </source>
</evidence>
<dbReference type="Pfam" id="PF18325">
    <property type="entry name" value="Fas_alpha_ACP"/>
    <property type="match status" value="1"/>
</dbReference>
<evidence type="ECO:0000256" key="26">
    <source>
        <dbReference type="ARBA" id="ARBA00049541"/>
    </source>
</evidence>
<dbReference type="NCBIfam" id="TIGR00556">
    <property type="entry name" value="pantethn_trn"/>
    <property type="match status" value="1"/>
</dbReference>
<dbReference type="GO" id="GO:0000287">
    <property type="term" value="F:magnesium ion binding"/>
    <property type="evidence" value="ECO:0007669"/>
    <property type="project" value="InterPro"/>
</dbReference>
<feature type="binding site" evidence="27">
    <location>
        <position position="622"/>
    </location>
    <ligand>
        <name>Zn(2+)</name>
        <dbReference type="ChEBI" id="CHEBI:29105"/>
    </ligand>
</feature>
<dbReference type="InterPro" id="IPR040899">
    <property type="entry name" value="Fas_alpha_ACP"/>
</dbReference>
<evidence type="ECO:0000313" key="32">
    <source>
        <dbReference type="Proteomes" id="UP000006352"/>
    </source>
</evidence>
<dbReference type="Pfam" id="PF17828">
    <property type="entry name" value="FAS_N"/>
    <property type="match status" value="1"/>
</dbReference>
<dbReference type="Gene3D" id="6.10.60.10">
    <property type="match status" value="1"/>
</dbReference>
<dbReference type="Pfam" id="PF08354">
    <property type="entry name" value="Fas1-AflB-like_hel"/>
    <property type="match status" value="1"/>
</dbReference>
<dbReference type="Gene3D" id="6.10.140.1410">
    <property type="match status" value="1"/>
</dbReference>
<dbReference type="Pfam" id="PF01648">
    <property type="entry name" value="ACPS"/>
    <property type="match status" value="1"/>
</dbReference>
<dbReference type="InterPro" id="IPR009081">
    <property type="entry name" value="PP-bd_ACP"/>
</dbReference>
<dbReference type="Gene3D" id="3.30.70.2490">
    <property type="match status" value="1"/>
</dbReference>
<dbReference type="InterPro" id="IPR004568">
    <property type="entry name" value="Ppantetheine-prot_Trfase_dom"/>
</dbReference>
<dbReference type="FunFam" id="3.90.470.20:FF:000005">
    <property type="entry name" value="Fatty acid synthase alpha subunit FasA"/>
    <property type="match status" value="1"/>
</dbReference>
<keyword evidence="16" id="KW-0560">Oxidoreductase</keyword>
<evidence type="ECO:0000256" key="23">
    <source>
        <dbReference type="ARBA" id="ARBA00033756"/>
    </source>
</evidence>
<dbReference type="InterPro" id="IPR003965">
    <property type="entry name" value="Fatty_acid_synthase"/>
</dbReference>
<evidence type="ECO:0000256" key="3">
    <source>
        <dbReference type="ARBA" id="ARBA00012878"/>
    </source>
</evidence>
<dbReference type="GO" id="GO:0004312">
    <property type="term" value="F:fatty acid synthase activity"/>
    <property type="evidence" value="ECO:0007669"/>
    <property type="project" value="InterPro"/>
</dbReference>
<keyword evidence="8" id="KW-0444">Lipid biosynthesis</keyword>
<dbReference type="FunFam" id="3.30.1120.100:FF:000001">
    <property type="entry name" value="Fatty acid synthase beta subunit dehydratase"/>
    <property type="match status" value="1"/>
</dbReference>
<feature type="domain" description="Carrier" evidence="29">
    <location>
        <begin position="2875"/>
        <end position="2953"/>
    </location>
</feature>
<dbReference type="Pfam" id="PF24160">
    <property type="entry name" value="UVB_sens_C"/>
    <property type="match status" value="1"/>
</dbReference>
<dbReference type="Proteomes" id="UP000006352">
    <property type="component" value="Unassembled WGS sequence"/>
</dbReference>
<dbReference type="InterPro" id="IPR036874">
    <property type="entry name" value="Carbonic_anhydrase_sf"/>
</dbReference>
<dbReference type="FunFam" id="1.20.930.70:FF:000001">
    <property type="entry name" value="Fatty acid synthase beta subunit dehydratase"/>
    <property type="match status" value="1"/>
</dbReference>
<dbReference type="Gene3D" id="6.20.240.10">
    <property type="match status" value="1"/>
</dbReference>
<dbReference type="SUPFAM" id="SSF53901">
    <property type="entry name" value="Thiolase-like"/>
    <property type="match status" value="2"/>
</dbReference>
<dbReference type="InterPro" id="IPR002539">
    <property type="entry name" value="MaoC-like_dom"/>
</dbReference>
<evidence type="ECO:0000256" key="19">
    <source>
        <dbReference type="ARBA" id="ARBA00023098"/>
    </source>
</evidence>
<evidence type="ECO:0000256" key="5">
    <source>
        <dbReference type="ARBA" id="ARBA00013191"/>
    </source>
</evidence>
<comment type="catalytic activity">
    <reaction evidence="25">
        <text>a (3R)-hydroxyacyl-[ACP] + NADP(+) = a 3-oxoacyl-[ACP] + NADPH + H(+)</text>
        <dbReference type="Rhea" id="RHEA:17397"/>
        <dbReference type="Rhea" id="RHEA-COMP:9916"/>
        <dbReference type="Rhea" id="RHEA-COMP:9945"/>
        <dbReference type="ChEBI" id="CHEBI:15378"/>
        <dbReference type="ChEBI" id="CHEBI:57783"/>
        <dbReference type="ChEBI" id="CHEBI:58349"/>
        <dbReference type="ChEBI" id="CHEBI:78776"/>
        <dbReference type="ChEBI" id="CHEBI:78827"/>
        <dbReference type="EC" id="1.1.1.100"/>
    </reaction>
</comment>
<dbReference type="HAMAP" id="MF_00101">
    <property type="entry name" value="AcpS"/>
    <property type="match status" value="1"/>
</dbReference>
<dbReference type="EC" id="1.1.1.100" evidence="4"/>
<dbReference type="PROSITE" id="PS52004">
    <property type="entry name" value="KS3_2"/>
    <property type="match status" value="1"/>
</dbReference>
<dbReference type="Pfam" id="PF02801">
    <property type="entry name" value="Ketoacyl-synt_C"/>
    <property type="match status" value="1"/>
</dbReference>
<evidence type="ECO:0000256" key="21">
    <source>
        <dbReference type="ARBA" id="ARBA00023239"/>
    </source>
</evidence>
<dbReference type="InterPro" id="IPR001227">
    <property type="entry name" value="Ac_transferase_dom_sf"/>
</dbReference>
<dbReference type="SMART" id="SM00825">
    <property type="entry name" value="PKS_KS"/>
    <property type="match status" value="1"/>
</dbReference>
<dbReference type="PROSITE" id="PS00606">
    <property type="entry name" value="KS3_1"/>
    <property type="match status" value="1"/>
</dbReference>
<dbReference type="SMART" id="SM00947">
    <property type="entry name" value="Pro_CA"/>
    <property type="match status" value="1"/>
</dbReference>
<dbReference type="Pfam" id="PF16073">
    <property type="entry name" value="SAT"/>
    <property type="match status" value="1"/>
</dbReference>
<dbReference type="RefSeq" id="XP_012178604.1">
    <property type="nucleotide sequence ID" value="XM_012323214.1"/>
</dbReference>
<keyword evidence="21" id="KW-0456">Lyase</keyword>
<dbReference type="SMART" id="SM00827">
    <property type="entry name" value="PKS_AT"/>
    <property type="match status" value="1"/>
</dbReference>
<dbReference type="InterPro" id="IPR001765">
    <property type="entry name" value="Carbonic_anhydrase"/>
</dbReference>
<keyword evidence="27" id="KW-0862">Zinc</keyword>
<protein>
    <recommendedName>
        <fullName evidence="6">Fatty acid synthase subunit alpha</fullName>
        <ecNumber evidence="4">1.1.1.100</ecNumber>
        <ecNumber evidence="5">2.3.1.41</ecNumber>
        <ecNumber evidence="3">2.3.1.86</ecNumber>
    </recommendedName>
</protein>
<dbReference type="InterPro" id="IPR037143">
    <property type="entry name" value="4-PPantetheinyl_Trfase_dom_sf"/>
</dbReference>
<reference evidence="31 32" key="1">
    <citation type="journal article" date="2012" name="Appl. Environ. Microbiol.">
        <title>Short-read sequencing for genomic analysis of the brown rot fungus Fibroporia radiculosa.</title>
        <authorList>
            <person name="Tang J.D."/>
            <person name="Perkins A.D."/>
            <person name="Sonstegard T.S."/>
            <person name="Schroeder S.G."/>
            <person name="Burgess S.C."/>
            <person name="Diehl S.V."/>
        </authorList>
    </citation>
    <scope>NUCLEOTIDE SEQUENCE [LARGE SCALE GENOMIC DNA]</scope>
    <source>
        <strain evidence="31 32">TFFH 294</strain>
    </source>
</reference>
<dbReference type="GO" id="GO:0004321">
    <property type="term" value="F:fatty-acyl-CoA synthase activity"/>
    <property type="evidence" value="ECO:0007669"/>
    <property type="project" value="UniProtKB-EC"/>
</dbReference>
<sequence length="4586" mass="505004">MYCRMLRPRAPRPTSLIFALAPASVIRPLAGRHYQTSGTQKQVVADAPHLDVLDTKSRPFAIERVGGRECHVSWTESGITKEWHEMSGALQERGEEQTTSTTNSIVGKFTSWLRQMFLPTNYPQSVHPSYLRFHALQFFETTFGTVVSVLCNQALLTSVGVSAEGSIFGAVAVQWIIKDGAGEVAKLFFIRRFSPYFDSHPKSFTLFGEGIVAIGSCLQMATLLITPTPGNFLLCAAGGNIFKLVGYAVWFTTHIKWVRYFSLQGNVGDVAAKDESQTSIAQLCGYAAGIGLLTVSHSPAYLYSLFFALTPLHLTATMFMMRDAKFEALTLPRLSLLAREYAREDGEAATGKVNTLREIEESRQTGAFGEFFKRKNDRFVELAPRVTEVIGGDVDREPVLWEMCTSEFQTEKYLLYPSASPSEKPITVFYHPDATSDDTLRSILHAARFRHDLLESRLSSLDSPWSSRTGELQVALASSHAWTRQHFGAFKQELDDKGWRTDEAESPSSEDLVSPSVNTAETYWRPITPNMSAHLEFSKSNESYVADYGDKGSLAIPPAKKLAIVTCMDARLNPFAQLGLKEGDAHIIRNAGGVAKDALRSIIISQRLLGTREIAVFHHTGCGMLLFTTPQLQSIVTESDPADTALKAVNEINFLEFSDLDQSVRDDVKFLKENPLILPETKVTGWVFEVETGKVSIPISSECSEWTAAEILRDEFASRTFAEAQYDNEKEATIELFARFLGFVAQNVDAGVAPTTILLKTLEHFVNSYLLQKDVHTIAAAFDVDVRKSVISNYIQAVAVLEAKQVSPIPRSPSPALFRADDASTYAIFGGQGTNEVYFDELQNLYDTYKPYLASFISEITQHVLLPLAVDHASSTYYAYGMDVFSWLSGATARPPISYLASVPLSFPLIGLTQLAQYLVVCRATNMSPQALRTRLHGATGHSQGLVSAVVISASSTLESFFENSRKAMKWLFFCGYRGQQAFPVLALEPSIVQDAIEGGEGVPSPMLSVTGLPLKDLETHIKKTNQHLPAKSQLQVSLYNGPKAFVVTGPARALYGLVTSLRKVRAPSGLDQSKIPFSQRKPVFSVRFLVIGVPYHSEYLQGATEKMFSEDLKGQELWAKNDLSIPVYHTENGSDLRTLTTSLTRALCDQIFTLPIHWATATNFPDTATHAIDFGPGALSGIGPLTARNLEGRGVRVIVAGDKTKGVVELFDAQTVRRESWWSKEFMPGLVKTSDGTIHIDTPFSRLLGKPPIMVAGMTPTTVQAGFVAAVLSAGYHVELAGGGHYNPKALRAKVAEIQSKIPAGVGLTLNSLYINPRQFSFQFPLWQEMRREGLPIEGFCVAAGIPSTEKAAEIIEGLKSAGIRHVSFKPGSVDGIRQVVNIAAANPDFPIIMQWTGGRAGGHHSCEDFHQPILSTYGAIRQHSNISLVAGSGFGGADDVWPYLTGDWSVEKYGVQPMPFDGFLFASRVMVAKEAHTSSSVKDLIVAARGVDDAQWEGTYAKETGGILTVQSELGEPIHKVATRAVKLWKEFDNTVFKLPKEKRAAWLAERRGEVIAKLNKDFAKPWFGWKKDGTVVEDIADMTYEEVVLRLIRLMYVSHQERWVDVSLRNLTGDWLRRVEERFAGVNGSGPKASILQSYSSLDKPHDVVESFFKTYPLATEQLLASEDKAFFLAISQRPGQKPVPFIPVLDATFEVWFKKDSLWAAEDIEAVFDQDPQRVCILQGPVAVKHSTKKDEPVKEMLDNITALLVKKLAERLYGGDLSSVPTIDYISPRPAHIPRVEALGVKSSVKDGDVMYKVGTTLPDTSSWLEALAGPEQSWLKALLTSTTVVQGTSYVDNPIRRLFAPRQGQKVVIENDEGAPVSVSIYGAARSVGEHKPNFKAVEVEYDEQTHLIDVTLFEDRRDVSVPLRLKFIYKPSTGFAPIHEIADDRNKRIKDFYWRLWFGDNEVLPEINVREVFVGPEVTIKAEEVETFCAVVGNDGEDFKSTRTDAVQAPMDFAIVTGWQAIMKAIFPAAIDGDLLKLVHLSNGFRALPDAKPLQAGDVCRAEAKIISVVNSDAGKVVKVKGMVRRDGQPIIEVTSAFLYRGRFADFDNTFELIEEPDYLVDLNSEAAVGVLQSKEWFEWDDETKPLQAGTGLIFRIKSEVTYRNKTCFKSVSVSGDVFVRDQLKRLVKVGSVDFLQDDSRGNPVLAYIQRHGQPQGLLSPLANDGYTMSPTAPTTFSSPATNEPYSITSGDFNPIHVNPYFSDYASLPGTITHGMWSSAATRRYVETVVAQGRPNRVVAYDVSFVGMVLPQDELTVKIRHAGMRDGNIVVKVETSNSRGEKVLEGTAEVAQPTTVYVFTGQGSQEPGMGMDLYNNSQAARSVWDVADAHLTAVYGFSIVEIVKDNPKEKTIHFGGIKGQAIRQRYMDMTYDTMDKDGNVKTLPLFGDINVRTQRYTFSHPTGLLFATQFAQIALVVTERAAFEDMRSKGLVQQGAAFAGHSLGEYSALASIADVVPIASLVDIVFYRGITMQRAVERDSQNRSNYAMCAVNPSRVSKTFNDAALREVVDDIAQRTGCLLEIVNFNVEGQQYVCAGELVALQTMTNVLNYLKMEKIDIAKLTEKFTIDQVKEMLREIIDSCFTRAKEQQEAEGHIKLERGFATIPLPGIDVPFHSRYLWAGVMPFRTYLSKKINAAHLNPDTLVGKYVPNLIAKPFEVSKDYVQLIYDRTLSVKLDKVLRKWDQENWEAPEQRQKLAYITLVELLAYQFASPVRWIETQDILFTHYNFERIIEIGPSPTLTGMASRTLKAKYEVQDDSVSRARVILCHSKNVKEVYYQFEDEANAPETEVEPPVADAAPAPTQAVVAPIAASVAPVAAAASIEDVPLKAIEVLSVIVAQKLKKKVDEIPLSKSLKDLSGGKSTLQNEILGDLQLEFASAPEKGEELPLEELGSALGVGFSGSLGKYTSGLVGRMVGGKMPGGFNMSAIKSYLLKSWGVGPSRADGVLLLATTIEPAKRLGSEAEAKTWLDSVVAAYAQRSGIALSSAATGGASGGGAGGATINSEEFLKFQAEQEWFVSQQVELYMRYLKRDSRAGEQKFEVAKASSASLQARLDAISKEHGDTYIDGIQPVFDALKARHFDSSWNWVRQDALLMFYDIIFGRLTTVDREITARCIAIMNRADPELVTYMQYYIDKCDPSRGETYRLAKQFGQQLIDNCREVVGHPPLYKDVTFPTAPHTEVTSKGDIVYSEVVRENVRKLEAYVEEMASGDTISAPTNIQKIQDDVLKLWNVVKSQPEISEEQKNRIKALYEGVVRSLRKRPESRARPGAPRTRRSSSQFLRPQVSGIAAVTADKVPLLHLKRKVGTTWEYSSNLTGVYLDILHEIATSGTTFKDKNALLTGVGKGSIGVEVLKGLLSGGAHVVITTSRYNRSTVEYYQGVFQRFGSKGSALTVVPFNQGSKQDVEAIVDYIYSSLGLDLDYILPFAAVPENGREIDGLDDKSELAHRIMLVNLLRLLGAVKVKKASRRILTRPTQVVLPLSPNHGLFGNDGLYSESKVGLETLFNRWNSESWGEYLCLAGAVIGWTRGTGLMDATNMVAHEVESHGVRTFSAKEMAFNLLGLMHPLLFSITQVEPIWADLNGGMDRLPDLAEITTRIRLNLNKKSELRRAIARDNAADFKIINGGEAERVLQTVNVTPRANFKFEFPHLEASESLSDVSQLRGLLDLDQVVVVTGFGEVGPWGSSRTRWEMEARGEFTIEGCIEMAWMMGHIKHFDGRLKDGSLYVGWVDAKTSEPVDDKDVKSRYEKEILSHAGIRLIEPELFRGYDPKKKTFNQEIELSHDLEPFEASQIEADKFKYEHGDSCDIWAVEGGEWFVKLKKGARILVPKAFKFNRLVAGQVPTGWHAGRYGVPADIISQTDRTTLWTLVAAADALNMSGITDPYELYQHMHPSEVGTSIGSGMGGMESLSKMFKDRRDEKDVQNDILQETFINTTAGWVNLLLLSSCGPVKIPVGACATALQSVEIACDTLLSGKAKVMLAGGFDDFSEEGSYEFANMKATSNSETEFAMGREPTEMSRPATTTRGGFMEAQGTGVHVLMSARTALELGCPIRGVVAFTSTSTDKAGRSIPAPGQGALTIAREVPSKHPLPILDVAYRSRQLAFRRNQISQWLANERQLLQEELEFRKSKAEDTDESYVSSRIADIEKEAVQQERDALATYGMLRDVDPRIAPLRRALAVWGLTADDIGVLSLHGTGTGANEANETHVWNDVFGNISRTTGNAVPVMAQKSLCGHSKGGSAAWQLAGLLQSVHSGIVPGNHNADNVDSHFRDYTYLMFPSKSIHTDGIRAGIMSSFGFGQVGGTCLIVNPRYLLGALEPSVYKTYKVKNHLRARLAYKAMSEMMITQSLVKVKEGPPYTKDIEASVLLNPLARASFDPKTGSYAYTSKLSTQYPVDSAHIQAVSGILGKDSIAGVGVDQELISSVPSWNETFVSRNFTNAEIAYCQSQPSPAASFAARWVGKEAVFKSLGVSSKGAAAPMKDIEILPDAAGVPMVTLHGEAQSAAESKGVSKVHLSLSHSETIAIAFAQATTS</sequence>
<dbReference type="Gene3D" id="3.30.1120.100">
    <property type="match status" value="1"/>
</dbReference>
<dbReference type="InterPro" id="IPR018201">
    <property type="entry name" value="Ketoacyl_synth_AS"/>
</dbReference>
<dbReference type="InterPro" id="IPR016035">
    <property type="entry name" value="Acyl_Trfase/lysoPLipase"/>
</dbReference>
<dbReference type="Pfam" id="PF00109">
    <property type="entry name" value="ketoacyl-synt"/>
    <property type="match status" value="1"/>
</dbReference>
<dbReference type="EC" id="2.3.1.86" evidence="3"/>
<dbReference type="FunFam" id="3.30.70.3330:FF:000001">
    <property type="entry name" value="Fatty acid synthase subunit beta dehydratase"/>
    <property type="match status" value="1"/>
</dbReference>
<dbReference type="SUPFAM" id="SSF51735">
    <property type="entry name" value="NAD(P)-binding Rossmann-fold domains"/>
    <property type="match status" value="1"/>
</dbReference>
<dbReference type="GO" id="GO:0008897">
    <property type="term" value="F:holo-[acyl-carrier-protein] synthase activity"/>
    <property type="evidence" value="ECO:0007669"/>
    <property type="project" value="InterPro"/>
</dbReference>
<dbReference type="InterPro" id="IPR020841">
    <property type="entry name" value="PKS_Beta-ketoAc_synthase_dom"/>
</dbReference>
<keyword evidence="15" id="KW-0521">NADP</keyword>
<evidence type="ECO:0000256" key="18">
    <source>
        <dbReference type="ARBA" id="ARBA00023027"/>
    </source>
</evidence>
<feature type="binding site" evidence="27">
    <location>
        <position position="567"/>
    </location>
    <ligand>
        <name>Zn(2+)</name>
        <dbReference type="ChEBI" id="CHEBI:29105"/>
    </ligand>
</feature>
<dbReference type="FunFam" id="3.90.25.70:FF:000001">
    <property type="entry name" value="Fatty acid synthase subunit alpha"/>
    <property type="match status" value="1"/>
</dbReference>
<dbReference type="InterPro" id="IPR014031">
    <property type="entry name" value="Ketoacyl_synth_C"/>
</dbReference>
<dbReference type="Pfam" id="PF04884">
    <property type="entry name" value="UVB_sens_prot"/>
    <property type="match status" value="1"/>
</dbReference>
<dbReference type="SUPFAM" id="SSF52151">
    <property type="entry name" value="FabD/lysophospholipase-like"/>
    <property type="match status" value="2"/>
</dbReference>
<dbReference type="FunFam" id="3.30.70.2490:FF:000001">
    <property type="entry name" value="Fatty acid synthase subunit alpha"/>
    <property type="match status" value="1"/>
</dbReference>
<dbReference type="InterPro" id="IPR008278">
    <property type="entry name" value="4-PPantetheinyl_Trfase_dom"/>
</dbReference>
<evidence type="ECO:0000313" key="31">
    <source>
        <dbReference type="EMBL" id="CCL99321.1"/>
    </source>
</evidence>
<dbReference type="InterPro" id="IPR050830">
    <property type="entry name" value="Fungal_FAS"/>
</dbReference>
<dbReference type="OrthoDB" id="4251012at2759"/>
<comment type="similarity">
    <text evidence="2">Belongs to the thiolase-like superfamily. Fungal fatty acid synthetase subunit alpha family.</text>
</comment>
<evidence type="ECO:0000256" key="10">
    <source>
        <dbReference type="ARBA" id="ARBA00022679"/>
    </source>
</evidence>
<dbReference type="GeneID" id="24094232"/>
<dbReference type="InterPro" id="IPR055412">
    <property type="entry name" value="UVB_sens_C"/>
</dbReference>
<dbReference type="Gene3D" id="6.10.250.1930">
    <property type="match status" value="1"/>
</dbReference>
<dbReference type="PANTHER" id="PTHR10982:SF21">
    <property type="entry name" value="FATTY ACID SYNTHASE SUBUNIT BETA"/>
    <property type="match status" value="1"/>
</dbReference>
<evidence type="ECO:0000256" key="15">
    <source>
        <dbReference type="ARBA" id="ARBA00022857"/>
    </source>
</evidence>
<evidence type="ECO:0000256" key="9">
    <source>
        <dbReference type="ARBA" id="ARBA00022553"/>
    </source>
</evidence>
<dbReference type="SUPFAM" id="SSF56214">
    <property type="entry name" value="4'-phosphopantetheinyl transferase"/>
    <property type="match status" value="1"/>
</dbReference>
<dbReference type="GO" id="GO:0004316">
    <property type="term" value="F:3-oxoacyl-[acyl-carrier-protein] reductase (NADPH) activity"/>
    <property type="evidence" value="ECO:0007669"/>
    <property type="project" value="UniProtKB-EC"/>
</dbReference>
<dbReference type="InterPro" id="IPR041099">
    <property type="entry name" value="FAS1_N"/>
</dbReference>
<keyword evidence="32" id="KW-1185">Reference proteome</keyword>
<keyword evidence="14" id="KW-0460">Magnesium</keyword>
<evidence type="ECO:0000259" key="29">
    <source>
        <dbReference type="PROSITE" id="PS50075"/>
    </source>
</evidence>
<keyword evidence="18" id="KW-0520">NAD</keyword>
<dbReference type="GO" id="GO:0004089">
    <property type="term" value="F:carbonate dehydratase activity"/>
    <property type="evidence" value="ECO:0007669"/>
    <property type="project" value="InterPro"/>
</dbReference>
<dbReference type="EC" id="2.3.1.41" evidence="5"/>
<dbReference type="Gene3D" id="3.10.129.10">
    <property type="entry name" value="Hotdog Thioesterase"/>
    <property type="match status" value="1"/>
</dbReference>
<dbReference type="InterPro" id="IPR014030">
    <property type="entry name" value="Ketoacyl_synth_N"/>
</dbReference>
<dbReference type="InterPro" id="IPR036291">
    <property type="entry name" value="NAD(P)-bd_dom_sf"/>
</dbReference>
<dbReference type="Gene3D" id="1.20.1050.120">
    <property type="match status" value="1"/>
</dbReference>
<evidence type="ECO:0000256" key="28">
    <source>
        <dbReference type="SAM" id="MobiDB-lite"/>
    </source>
</evidence>
<evidence type="ECO:0000256" key="12">
    <source>
        <dbReference type="ARBA" id="ARBA00022801"/>
    </source>
</evidence>
<evidence type="ECO:0000256" key="20">
    <source>
        <dbReference type="ARBA" id="ARBA00023160"/>
    </source>
</evidence>
<dbReference type="STRING" id="599839.J4I8F5"/>
<dbReference type="HOGENOM" id="CLU_000114_2_0_1"/>
<dbReference type="InterPro" id="IPR002582">
    <property type="entry name" value="ACPS"/>
</dbReference>
<comment type="catalytic activity">
    <reaction evidence="26">
        <text>a fatty acyl-[ACP] + malonyl-[ACP] + H(+) = a 3-oxoacyl-[ACP] + holo-[ACP] + CO2</text>
        <dbReference type="Rhea" id="RHEA:22836"/>
        <dbReference type="Rhea" id="RHEA-COMP:9623"/>
        <dbReference type="Rhea" id="RHEA-COMP:9685"/>
        <dbReference type="Rhea" id="RHEA-COMP:9916"/>
        <dbReference type="Rhea" id="RHEA-COMP:14125"/>
        <dbReference type="ChEBI" id="CHEBI:15378"/>
        <dbReference type="ChEBI" id="CHEBI:16526"/>
        <dbReference type="ChEBI" id="CHEBI:64479"/>
        <dbReference type="ChEBI" id="CHEBI:78449"/>
        <dbReference type="ChEBI" id="CHEBI:78776"/>
        <dbReference type="ChEBI" id="CHEBI:138651"/>
        <dbReference type="EC" id="2.3.1.41"/>
    </reaction>
</comment>
<keyword evidence="7" id="KW-0596">Phosphopantetheine</keyword>
<dbReference type="PANTHER" id="PTHR10982">
    <property type="entry name" value="MALONYL COA-ACYL CARRIER PROTEIN TRANSACYLASE"/>
    <property type="match status" value="1"/>
</dbReference>
<comment type="subunit">
    <text evidence="23">[Alpha(6)beta(6)] hexamers of two multifunctional subunits (alpha and beta).</text>
</comment>
<evidence type="ECO:0000259" key="30">
    <source>
        <dbReference type="PROSITE" id="PS52004"/>
    </source>
</evidence>
<evidence type="ECO:0000256" key="1">
    <source>
        <dbReference type="ARBA" id="ARBA00006217"/>
    </source>
</evidence>
<evidence type="ECO:0000256" key="13">
    <source>
        <dbReference type="ARBA" id="ARBA00022832"/>
    </source>
</evidence>
<dbReference type="Gene3D" id="6.10.140.1400">
    <property type="match status" value="1"/>
</dbReference>
<dbReference type="Gene3D" id="2.40.128.700">
    <property type="match status" value="1"/>
</dbReference>
<dbReference type="InterPro" id="IPR047224">
    <property type="entry name" value="FAS_alpha_su_C"/>
</dbReference>
<dbReference type="Pfam" id="PF22622">
    <property type="entry name" value="MFE-2_hydrat-2_N"/>
    <property type="match status" value="1"/>
</dbReference>
<keyword evidence="17" id="KW-0843">Virulence</keyword>
<dbReference type="FunFam" id="3.40.366.10:FF:000006">
    <property type="entry name" value="Fatty acid synthase beta subunit dehydratase"/>
    <property type="match status" value="1"/>
</dbReference>
<keyword evidence="19" id="KW-0443">Lipid metabolism</keyword>
<feature type="binding site" evidence="27">
    <location>
        <position position="569"/>
    </location>
    <ligand>
        <name>Zn(2+)</name>
        <dbReference type="ChEBI" id="CHEBI:29105"/>
    </ligand>
</feature>
<evidence type="ECO:0000256" key="4">
    <source>
        <dbReference type="ARBA" id="ARBA00012948"/>
    </source>
</evidence>
<dbReference type="Gene3D" id="3.90.470.20">
    <property type="entry name" value="4'-phosphopantetheinyl transferase domain"/>
    <property type="match status" value="1"/>
</dbReference>
<feature type="binding site" evidence="27">
    <location>
        <position position="619"/>
    </location>
    <ligand>
        <name>Zn(2+)</name>
        <dbReference type="ChEBI" id="CHEBI:29105"/>
    </ligand>
</feature>
<keyword evidence="12" id="KW-0378">Hydrolase</keyword>
<dbReference type="InterPro" id="IPR013785">
    <property type="entry name" value="Aldolase_TIM"/>
</dbReference>
<evidence type="ECO:0000256" key="8">
    <source>
        <dbReference type="ARBA" id="ARBA00022516"/>
    </source>
</evidence>
<dbReference type="Gene3D" id="1.20.930.70">
    <property type="match status" value="1"/>
</dbReference>
<dbReference type="SUPFAM" id="SSF54637">
    <property type="entry name" value="Thioesterase/thiol ester dehydrase-isomerase"/>
    <property type="match status" value="2"/>
</dbReference>
<dbReference type="InterPro" id="IPR054357">
    <property type="entry name" value="MFE-2_N"/>
</dbReference>